<reference evidence="1 2" key="1">
    <citation type="submission" date="2023-02" db="EMBL/GenBank/DDBJ databases">
        <title>LHISI_Scaffold_Assembly.</title>
        <authorList>
            <person name="Stuart O.P."/>
            <person name="Cleave R."/>
            <person name="Magrath M.J.L."/>
            <person name="Mikheyev A.S."/>
        </authorList>
    </citation>
    <scope>NUCLEOTIDE SEQUENCE [LARGE SCALE GENOMIC DNA]</scope>
    <source>
        <strain evidence="1">Daus_M_001</strain>
        <tissue evidence="1">Leg muscle</tissue>
    </source>
</reference>
<accession>A0ABQ9HQI1</accession>
<comment type="caution">
    <text evidence="1">The sequence shown here is derived from an EMBL/GenBank/DDBJ whole genome shotgun (WGS) entry which is preliminary data.</text>
</comment>
<evidence type="ECO:0000313" key="1">
    <source>
        <dbReference type="EMBL" id="KAJ8886621.1"/>
    </source>
</evidence>
<sequence length="83" mass="9492">MLISDSCSYQNRNKALANALIEIARAKEISVEQLFLENYHTMMEYDSVHATLKHYFSPSVNSTMVYAARMRQARPKKHAISGI</sequence>
<organism evidence="1 2">
    <name type="scientific">Dryococelus australis</name>
    <dbReference type="NCBI Taxonomy" id="614101"/>
    <lineage>
        <taxon>Eukaryota</taxon>
        <taxon>Metazoa</taxon>
        <taxon>Ecdysozoa</taxon>
        <taxon>Arthropoda</taxon>
        <taxon>Hexapoda</taxon>
        <taxon>Insecta</taxon>
        <taxon>Pterygota</taxon>
        <taxon>Neoptera</taxon>
        <taxon>Polyneoptera</taxon>
        <taxon>Phasmatodea</taxon>
        <taxon>Verophasmatodea</taxon>
        <taxon>Anareolatae</taxon>
        <taxon>Phasmatidae</taxon>
        <taxon>Eurycanthinae</taxon>
        <taxon>Dryococelus</taxon>
    </lineage>
</organism>
<keyword evidence="2" id="KW-1185">Reference proteome</keyword>
<dbReference type="EMBL" id="JARBHB010000004">
    <property type="protein sequence ID" value="KAJ8886621.1"/>
    <property type="molecule type" value="Genomic_DNA"/>
</dbReference>
<dbReference type="Proteomes" id="UP001159363">
    <property type="component" value="Chromosome X"/>
</dbReference>
<name>A0ABQ9HQI1_9NEOP</name>
<protein>
    <submittedName>
        <fullName evidence="1">Uncharacterized protein</fullName>
    </submittedName>
</protein>
<evidence type="ECO:0000313" key="2">
    <source>
        <dbReference type="Proteomes" id="UP001159363"/>
    </source>
</evidence>
<gene>
    <name evidence="1" type="ORF">PR048_012833</name>
</gene>
<proteinExistence type="predicted"/>